<evidence type="ECO:0000313" key="2">
    <source>
        <dbReference type="EMBL" id="KAJ7707730.1"/>
    </source>
</evidence>
<dbReference type="AlphaFoldDB" id="A0AAD7MA50"/>
<accession>A0AAD7MA50</accession>
<feature type="compositionally biased region" description="Low complexity" evidence="1">
    <location>
        <begin position="87"/>
        <end position="103"/>
    </location>
</feature>
<proteinExistence type="predicted"/>
<protein>
    <submittedName>
        <fullName evidence="2">Uncharacterized protein</fullName>
    </submittedName>
</protein>
<sequence>MNNPYATTDFTANNPFVSDPQSRYPDLNGGAPAHDPSAAQFTQWLQPGAQSPIGGIPNQQQPPFQQQQQFQPQMSPQYPGYIPQQGFGAPQQSPSQFQPASAFGQQLAGQVNGSSYGYLQGQNTAASPAAYNPVQQQLQNNPGYIPQFDPYASIGQGWDGQMGGQQQPQQQQQQMQPGQGQPSSPGGAFFSANPTSPTGQLHPREYIRIHKAEVESWDQYAWKQLLGTFDALKDAWEKRKKEIEGNIAQLQQQMQYGGYYPPGQIQQEIARLQGMAKDSESNFDSVAASSFQMHEVFANYRQSGDLASKRRVREASNAAITSLPEWPPLAY</sequence>
<comment type="caution">
    <text evidence="2">The sequence shown here is derived from an EMBL/GenBank/DDBJ whole genome shotgun (WGS) entry which is preliminary data.</text>
</comment>
<reference evidence="2" key="1">
    <citation type="submission" date="2023-03" db="EMBL/GenBank/DDBJ databases">
        <title>Massive genome expansion in bonnet fungi (Mycena s.s.) driven by repeated elements and novel gene families across ecological guilds.</title>
        <authorList>
            <consortium name="Lawrence Berkeley National Laboratory"/>
            <person name="Harder C.B."/>
            <person name="Miyauchi S."/>
            <person name="Viragh M."/>
            <person name="Kuo A."/>
            <person name="Thoen E."/>
            <person name="Andreopoulos B."/>
            <person name="Lu D."/>
            <person name="Skrede I."/>
            <person name="Drula E."/>
            <person name="Henrissat B."/>
            <person name="Morin E."/>
            <person name="Kohler A."/>
            <person name="Barry K."/>
            <person name="LaButti K."/>
            <person name="Morin E."/>
            <person name="Salamov A."/>
            <person name="Lipzen A."/>
            <person name="Mereny Z."/>
            <person name="Hegedus B."/>
            <person name="Baldrian P."/>
            <person name="Stursova M."/>
            <person name="Weitz H."/>
            <person name="Taylor A."/>
            <person name="Grigoriev I.V."/>
            <person name="Nagy L.G."/>
            <person name="Martin F."/>
            <person name="Kauserud H."/>
        </authorList>
    </citation>
    <scope>NUCLEOTIDE SEQUENCE</scope>
    <source>
        <strain evidence="2">CBHHK067</strain>
    </source>
</reference>
<keyword evidence="3" id="KW-1185">Reference proteome</keyword>
<feature type="compositionally biased region" description="Low complexity" evidence="1">
    <location>
        <begin position="164"/>
        <end position="187"/>
    </location>
</feature>
<evidence type="ECO:0000256" key="1">
    <source>
        <dbReference type="SAM" id="MobiDB-lite"/>
    </source>
</evidence>
<dbReference type="EMBL" id="JARKIE010000005">
    <property type="protein sequence ID" value="KAJ7707730.1"/>
    <property type="molecule type" value="Genomic_DNA"/>
</dbReference>
<feature type="region of interest" description="Disordered" evidence="1">
    <location>
        <begin position="140"/>
        <end position="201"/>
    </location>
</feature>
<gene>
    <name evidence="2" type="ORF">B0H17DRAFT_1033751</name>
</gene>
<feature type="compositionally biased region" description="Polar residues" evidence="1">
    <location>
        <begin position="39"/>
        <end position="49"/>
    </location>
</feature>
<feature type="region of interest" description="Disordered" evidence="1">
    <location>
        <begin position="1"/>
        <end position="103"/>
    </location>
</feature>
<organism evidence="2 3">
    <name type="scientific">Mycena rosella</name>
    <name type="common">Pink bonnet</name>
    <name type="synonym">Agaricus rosellus</name>
    <dbReference type="NCBI Taxonomy" id="1033263"/>
    <lineage>
        <taxon>Eukaryota</taxon>
        <taxon>Fungi</taxon>
        <taxon>Dikarya</taxon>
        <taxon>Basidiomycota</taxon>
        <taxon>Agaricomycotina</taxon>
        <taxon>Agaricomycetes</taxon>
        <taxon>Agaricomycetidae</taxon>
        <taxon>Agaricales</taxon>
        <taxon>Marasmiineae</taxon>
        <taxon>Mycenaceae</taxon>
        <taxon>Mycena</taxon>
    </lineage>
</organism>
<feature type="compositionally biased region" description="Polar residues" evidence="1">
    <location>
        <begin position="1"/>
        <end position="21"/>
    </location>
</feature>
<feature type="compositionally biased region" description="Low complexity" evidence="1">
    <location>
        <begin position="50"/>
        <end position="77"/>
    </location>
</feature>
<evidence type="ECO:0000313" key="3">
    <source>
        <dbReference type="Proteomes" id="UP001221757"/>
    </source>
</evidence>
<dbReference type="Proteomes" id="UP001221757">
    <property type="component" value="Unassembled WGS sequence"/>
</dbReference>
<name>A0AAD7MA50_MYCRO</name>